<name>A0A7Y9C6H0_9FLAO</name>
<gene>
    <name evidence="2" type="ORF">HZF10_04740</name>
</gene>
<feature type="chain" id="PRO_5030950710" evidence="1">
    <location>
        <begin position="19"/>
        <end position="196"/>
    </location>
</feature>
<keyword evidence="1" id="KW-0732">Signal</keyword>
<keyword evidence="3" id="KW-1185">Reference proteome</keyword>
<accession>A0A7Y9C6H0</accession>
<dbReference type="EMBL" id="JACBJI010000002">
    <property type="protein sequence ID" value="NYA70217.1"/>
    <property type="molecule type" value="Genomic_DNA"/>
</dbReference>
<dbReference type="AlphaFoldDB" id="A0A7Y9C6H0"/>
<organism evidence="2 3">
    <name type="scientific">Flavobacterium agri</name>
    <dbReference type="NCBI Taxonomy" id="2743471"/>
    <lineage>
        <taxon>Bacteria</taxon>
        <taxon>Pseudomonadati</taxon>
        <taxon>Bacteroidota</taxon>
        <taxon>Flavobacteriia</taxon>
        <taxon>Flavobacteriales</taxon>
        <taxon>Flavobacteriaceae</taxon>
        <taxon>Flavobacterium</taxon>
    </lineage>
</organism>
<reference evidence="2 3" key="1">
    <citation type="submission" date="2020-07" db="EMBL/GenBank/DDBJ databases">
        <authorList>
            <person name="Sun Q."/>
        </authorList>
    </citation>
    <scope>NUCLEOTIDE SEQUENCE [LARGE SCALE GENOMIC DNA]</scope>
    <source>
        <strain evidence="2 3">MAH-1</strain>
    </source>
</reference>
<dbReference type="Proteomes" id="UP000535020">
    <property type="component" value="Unassembled WGS sequence"/>
</dbReference>
<dbReference type="RefSeq" id="WP_176005036.1">
    <property type="nucleotide sequence ID" value="NZ_JABWMI010000006.1"/>
</dbReference>
<evidence type="ECO:0000256" key="1">
    <source>
        <dbReference type="SAM" id="SignalP"/>
    </source>
</evidence>
<feature type="signal peptide" evidence="1">
    <location>
        <begin position="1"/>
        <end position="18"/>
    </location>
</feature>
<proteinExistence type="predicted"/>
<sequence length="196" mass="22257">MKKALFVLFVGLGLSAFAQKKSEQALFFDQLVKSGTDVTVYTESVEEHYLKDLKKMLQKHKTMTRPDYGEWHNLKTSAPKSITLSKSEIDYVMVQLEKANKNPGWSKGLIKNSRLVTSAEIDSVFMDQNKSWPYFKKHYGKSLSTFSKPVFLRNNTFCIFYKAGSGGELSGGGGFSLYAKDKGVWRLYGMLTMWIS</sequence>
<evidence type="ECO:0000313" key="3">
    <source>
        <dbReference type="Proteomes" id="UP000535020"/>
    </source>
</evidence>
<protein>
    <submittedName>
        <fullName evidence="2">Uncharacterized protein</fullName>
    </submittedName>
</protein>
<evidence type="ECO:0000313" key="2">
    <source>
        <dbReference type="EMBL" id="NYA70217.1"/>
    </source>
</evidence>
<comment type="caution">
    <text evidence="2">The sequence shown here is derived from an EMBL/GenBank/DDBJ whole genome shotgun (WGS) entry which is preliminary data.</text>
</comment>